<dbReference type="AlphaFoldDB" id="A0A0G3GN96"/>
<evidence type="ECO:0008006" key="5">
    <source>
        <dbReference type="Google" id="ProtNLM"/>
    </source>
</evidence>
<protein>
    <recommendedName>
        <fullName evidence="5">Or membrane protein</fullName>
    </recommendedName>
</protein>
<keyword evidence="1" id="KW-0812">Transmembrane</keyword>
<reference evidence="3 4" key="1">
    <citation type="submission" date="2015-05" db="EMBL/GenBank/DDBJ databases">
        <title>Complete genome sequence of Corynebacterium epidermidicanis DSM 45586, isolated from the skin of a dog suffering from pruritus.</title>
        <authorList>
            <person name="Ruckert C."/>
            <person name="Albersmeier A."/>
            <person name="Winkler A."/>
            <person name="Tauch A."/>
        </authorList>
    </citation>
    <scope>NUCLEOTIDE SEQUENCE [LARGE SCALE GENOMIC DNA]</scope>
    <source>
        <strain evidence="3 4">DSM 45586</strain>
    </source>
</reference>
<proteinExistence type="predicted"/>
<feature type="signal peptide" evidence="2">
    <location>
        <begin position="1"/>
        <end position="27"/>
    </location>
</feature>
<keyword evidence="1" id="KW-0472">Membrane</keyword>
<gene>
    <name evidence="3" type="ORF">CEPID_00730</name>
</gene>
<feature type="chain" id="PRO_5002554442" description="Or membrane protein" evidence="2">
    <location>
        <begin position="28"/>
        <end position="112"/>
    </location>
</feature>
<name>A0A0G3GN96_9CORY</name>
<dbReference type="OrthoDB" id="4423999at2"/>
<dbReference type="KEGG" id="cei:CEPID_00730"/>
<dbReference type="Proteomes" id="UP000035368">
    <property type="component" value="Chromosome"/>
</dbReference>
<dbReference type="EMBL" id="CP011541">
    <property type="protein sequence ID" value="AKK02040.1"/>
    <property type="molecule type" value="Genomic_DNA"/>
</dbReference>
<keyword evidence="2" id="KW-0732">Signal</keyword>
<sequence length="112" mass="11717">MRKFRNAALAGATAVALTFGATSVANATLSSEIGAAWNADQPVNGRDVFGSTTLEVGEQGTLEDGTEYTFPEWAGNMRAITYAGIAIASLAAIAAPVYNFIAYNNILPLPKF</sequence>
<feature type="transmembrane region" description="Helical" evidence="1">
    <location>
        <begin position="79"/>
        <end position="101"/>
    </location>
</feature>
<dbReference type="PATRIC" id="fig|1050174.4.peg.154"/>
<dbReference type="RefSeq" id="WP_047239332.1">
    <property type="nucleotide sequence ID" value="NZ_CP011541.1"/>
</dbReference>
<evidence type="ECO:0000256" key="2">
    <source>
        <dbReference type="SAM" id="SignalP"/>
    </source>
</evidence>
<organism evidence="3 4">
    <name type="scientific">Corynebacterium epidermidicanis</name>
    <dbReference type="NCBI Taxonomy" id="1050174"/>
    <lineage>
        <taxon>Bacteria</taxon>
        <taxon>Bacillati</taxon>
        <taxon>Actinomycetota</taxon>
        <taxon>Actinomycetes</taxon>
        <taxon>Mycobacteriales</taxon>
        <taxon>Corynebacteriaceae</taxon>
        <taxon>Corynebacterium</taxon>
    </lineage>
</organism>
<accession>A0A0G3GN96</accession>
<evidence type="ECO:0000313" key="3">
    <source>
        <dbReference type="EMBL" id="AKK02040.1"/>
    </source>
</evidence>
<keyword evidence="4" id="KW-1185">Reference proteome</keyword>
<keyword evidence="1" id="KW-1133">Transmembrane helix</keyword>
<evidence type="ECO:0000256" key="1">
    <source>
        <dbReference type="SAM" id="Phobius"/>
    </source>
</evidence>
<evidence type="ECO:0000313" key="4">
    <source>
        <dbReference type="Proteomes" id="UP000035368"/>
    </source>
</evidence>